<name>A0ABU1FJI6_9MICO</name>
<keyword evidence="1" id="KW-0812">Transmembrane</keyword>
<sequence length="152" mass="16488">MTRTTRTAGRSRLTDEDGSTLLLTMFYGVLALALVLVVVSATSLYLERKRLFTLADGAALAAAESWRLEDVRIDGDRLTYELDDARVRAVASGYLGDAAHSLRGLELVRAGSADGRSATVTLRATWHAPIHSEFTPLTVPIEVTADARSVFH</sequence>
<comment type="caution">
    <text evidence="3">The sequence shown here is derived from an EMBL/GenBank/DDBJ whole genome shotgun (WGS) entry which is preliminary data.</text>
</comment>
<feature type="domain" description="Putative Flp pilus-assembly TadG-like N-terminal" evidence="2">
    <location>
        <begin position="18"/>
        <end position="63"/>
    </location>
</feature>
<keyword evidence="1" id="KW-0472">Membrane</keyword>
<evidence type="ECO:0000259" key="2">
    <source>
        <dbReference type="Pfam" id="PF13400"/>
    </source>
</evidence>
<protein>
    <submittedName>
        <fullName evidence="3">Pilus assembly protein TadG-related protein</fullName>
    </submittedName>
</protein>
<dbReference type="EMBL" id="JAVKGS010000002">
    <property type="protein sequence ID" value="MDR5691922.1"/>
    <property type="molecule type" value="Genomic_DNA"/>
</dbReference>
<evidence type="ECO:0000256" key="1">
    <source>
        <dbReference type="SAM" id="Phobius"/>
    </source>
</evidence>
<evidence type="ECO:0000313" key="4">
    <source>
        <dbReference type="Proteomes" id="UP001260072"/>
    </source>
</evidence>
<organism evidence="3 4">
    <name type="scientific">Agromyces indicus</name>
    <dbReference type="NCBI Taxonomy" id="758919"/>
    <lineage>
        <taxon>Bacteria</taxon>
        <taxon>Bacillati</taxon>
        <taxon>Actinomycetota</taxon>
        <taxon>Actinomycetes</taxon>
        <taxon>Micrococcales</taxon>
        <taxon>Microbacteriaceae</taxon>
        <taxon>Agromyces</taxon>
    </lineage>
</organism>
<evidence type="ECO:0000313" key="3">
    <source>
        <dbReference type="EMBL" id="MDR5691922.1"/>
    </source>
</evidence>
<dbReference type="Proteomes" id="UP001260072">
    <property type="component" value="Unassembled WGS sequence"/>
</dbReference>
<feature type="transmembrane region" description="Helical" evidence="1">
    <location>
        <begin position="20"/>
        <end position="46"/>
    </location>
</feature>
<dbReference type="InterPro" id="IPR028087">
    <property type="entry name" value="Tad_N"/>
</dbReference>
<proteinExistence type="predicted"/>
<accession>A0ABU1FJI6</accession>
<dbReference type="Pfam" id="PF13400">
    <property type="entry name" value="Tad"/>
    <property type="match status" value="1"/>
</dbReference>
<dbReference type="RefSeq" id="WP_310520504.1">
    <property type="nucleotide sequence ID" value="NZ_BAABBS010000002.1"/>
</dbReference>
<reference evidence="4" key="1">
    <citation type="submission" date="2023-07" db="EMBL/GenBank/DDBJ databases">
        <title>Description of three actinobacteria isolated from air of manufacturing shop in a pharmaceutical factory.</title>
        <authorList>
            <person name="Zhang D.-F."/>
        </authorList>
    </citation>
    <scope>NUCLEOTIDE SEQUENCE [LARGE SCALE GENOMIC DNA]</scope>
    <source>
        <strain evidence="4">CCTCC AB 2011122</strain>
    </source>
</reference>
<keyword evidence="1" id="KW-1133">Transmembrane helix</keyword>
<keyword evidence="4" id="KW-1185">Reference proteome</keyword>
<gene>
    <name evidence="3" type="ORF">RH861_07570</name>
</gene>